<dbReference type="Proteomes" id="UP000596742">
    <property type="component" value="Unassembled WGS sequence"/>
</dbReference>
<dbReference type="EMBL" id="UYJE01005228">
    <property type="protein sequence ID" value="VDI35303.1"/>
    <property type="molecule type" value="Genomic_DNA"/>
</dbReference>
<evidence type="ECO:0000313" key="1">
    <source>
        <dbReference type="EMBL" id="VDI35303.1"/>
    </source>
</evidence>
<name>A0A8B6EI72_MYTGA</name>
<proteinExistence type="predicted"/>
<organism evidence="1 2">
    <name type="scientific">Mytilus galloprovincialis</name>
    <name type="common">Mediterranean mussel</name>
    <dbReference type="NCBI Taxonomy" id="29158"/>
    <lineage>
        <taxon>Eukaryota</taxon>
        <taxon>Metazoa</taxon>
        <taxon>Spiralia</taxon>
        <taxon>Lophotrochozoa</taxon>
        <taxon>Mollusca</taxon>
        <taxon>Bivalvia</taxon>
        <taxon>Autobranchia</taxon>
        <taxon>Pteriomorphia</taxon>
        <taxon>Mytilida</taxon>
        <taxon>Mytiloidea</taxon>
        <taxon>Mytilidae</taxon>
        <taxon>Mytilinae</taxon>
        <taxon>Mytilus</taxon>
    </lineage>
</organism>
<gene>
    <name evidence="1" type="ORF">MGAL_10B005993</name>
</gene>
<dbReference type="OrthoDB" id="6206195at2759"/>
<comment type="caution">
    <text evidence="1">The sequence shown here is derived from an EMBL/GenBank/DDBJ whole genome shotgun (WGS) entry which is preliminary data.</text>
</comment>
<sequence length="131" mass="15421">MESNGNMDADKRFFKILENEEWESEESESKESENEMELELEFLDHIKPKRYGWSCKKCKFEWDPVNMRSICWGCDCVLTRTIDQGEVDFDAWDSGRQYDNISEQSILTDPSIKFYGTEGSTINIIPKNNRI</sequence>
<keyword evidence="2" id="KW-1185">Reference proteome</keyword>
<reference evidence="1" key="1">
    <citation type="submission" date="2018-11" db="EMBL/GenBank/DDBJ databases">
        <authorList>
            <person name="Alioto T."/>
            <person name="Alioto T."/>
        </authorList>
    </citation>
    <scope>NUCLEOTIDE SEQUENCE</scope>
</reference>
<accession>A0A8B6EI72</accession>
<protein>
    <submittedName>
        <fullName evidence="1">Uncharacterized protein</fullName>
    </submittedName>
</protein>
<evidence type="ECO:0000313" key="2">
    <source>
        <dbReference type="Proteomes" id="UP000596742"/>
    </source>
</evidence>
<dbReference type="AlphaFoldDB" id="A0A8B6EI72"/>